<organism evidence="1">
    <name type="scientific">Paramoeba aestuarina</name>
    <dbReference type="NCBI Taxonomy" id="180227"/>
    <lineage>
        <taxon>Eukaryota</taxon>
        <taxon>Amoebozoa</taxon>
        <taxon>Discosea</taxon>
        <taxon>Flabellinia</taxon>
        <taxon>Dactylopodida</taxon>
        <taxon>Paramoebidae</taxon>
        <taxon>Paramoeba</taxon>
    </lineage>
</organism>
<dbReference type="AlphaFoldDB" id="A0A7S4PE45"/>
<name>A0A7S4PE45_9EUKA</name>
<sequence>MVGRALECGGTYISDLSDPRVNFIYLEKGSLCASGVPYYLETSQKSTVKIFSSIRHLEESVKRKTLSSHYSEDVIVHPQLSSHSKTMKKKYCEELLEVSSLCETGFEGIKFSPDLIRTQ</sequence>
<gene>
    <name evidence="1" type="ORF">NAES01612_LOCUS22189</name>
</gene>
<accession>A0A7S4PE45</accession>
<dbReference type="EMBL" id="HBKR01033831">
    <property type="protein sequence ID" value="CAE2331124.1"/>
    <property type="molecule type" value="Transcribed_RNA"/>
</dbReference>
<evidence type="ECO:0000313" key="1">
    <source>
        <dbReference type="EMBL" id="CAE2331124.1"/>
    </source>
</evidence>
<reference evidence="1" key="1">
    <citation type="submission" date="2021-01" db="EMBL/GenBank/DDBJ databases">
        <authorList>
            <person name="Corre E."/>
            <person name="Pelletier E."/>
            <person name="Niang G."/>
            <person name="Scheremetjew M."/>
            <person name="Finn R."/>
            <person name="Kale V."/>
            <person name="Holt S."/>
            <person name="Cochrane G."/>
            <person name="Meng A."/>
            <person name="Brown T."/>
            <person name="Cohen L."/>
        </authorList>
    </citation>
    <scope>NUCLEOTIDE SEQUENCE</scope>
    <source>
        <strain evidence="1">SoJaBio B1-5/56/2</strain>
    </source>
</reference>
<proteinExistence type="predicted"/>
<protein>
    <submittedName>
        <fullName evidence="1">Uncharacterized protein</fullName>
    </submittedName>
</protein>